<feature type="region of interest" description="Disordered" evidence="1">
    <location>
        <begin position="302"/>
        <end position="336"/>
    </location>
</feature>
<name>A0A2T3A7J0_9PEZI</name>
<reference evidence="2 3" key="1">
    <citation type="journal article" date="2018" name="Mycol. Prog.">
        <title>Coniella lustricola, a new species from submerged detritus.</title>
        <authorList>
            <person name="Raudabaugh D.B."/>
            <person name="Iturriaga T."/>
            <person name="Carver A."/>
            <person name="Mondo S."/>
            <person name="Pangilinan J."/>
            <person name="Lipzen A."/>
            <person name="He G."/>
            <person name="Amirebrahimi M."/>
            <person name="Grigoriev I.V."/>
            <person name="Miller A.N."/>
        </authorList>
    </citation>
    <scope>NUCLEOTIDE SEQUENCE [LARGE SCALE GENOMIC DNA]</scope>
    <source>
        <strain evidence="2 3">B22-T-1</strain>
    </source>
</reference>
<accession>A0A2T3A7J0</accession>
<protein>
    <submittedName>
        <fullName evidence="2">Uncharacterized protein</fullName>
    </submittedName>
</protein>
<keyword evidence="3" id="KW-1185">Reference proteome</keyword>
<dbReference type="STRING" id="2025994.A0A2T3A7J0"/>
<dbReference type="Proteomes" id="UP000241462">
    <property type="component" value="Unassembled WGS sequence"/>
</dbReference>
<dbReference type="AlphaFoldDB" id="A0A2T3A7J0"/>
<feature type="compositionally biased region" description="Polar residues" evidence="1">
    <location>
        <begin position="302"/>
        <end position="312"/>
    </location>
</feature>
<dbReference type="OrthoDB" id="5404323at2759"/>
<feature type="region of interest" description="Disordered" evidence="1">
    <location>
        <begin position="82"/>
        <end position="145"/>
    </location>
</feature>
<feature type="compositionally biased region" description="Polar residues" evidence="1">
    <location>
        <begin position="538"/>
        <end position="553"/>
    </location>
</feature>
<dbReference type="InParanoid" id="A0A2T3A7J0"/>
<organism evidence="2 3">
    <name type="scientific">Coniella lustricola</name>
    <dbReference type="NCBI Taxonomy" id="2025994"/>
    <lineage>
        <taxon>Eukaryota</taxon>
        <taxon>Fungi</taxon>
        <taxon>Dikarya</taxon>
        <taxon>Ascomycota</taxon>
        <taxon>Pezizomycotina</taxon>
        <taxon>Sordariomycetes</taxon>
        <taxon>Sordariomycetidae</taxon>
        <taxon>Diaporthales</taxon>
        <taxon>Schizoparmaceae</taxon>
        <taxon>Coniella</taxon>
    </lineage>
</organism>
<sequence length="600" mass="64942">MFLHSGASLHGHEYNTPSTPQSPQQRNKPFLRSAIPPPILRSSSSVDRPFSPPARSAIRRRPVSELFLRPRSDLLPAAAAETARLSAPSTPVVRFKDPDVEKTPTAATSMTEEEENRSLCESDVSQATASTAQRRSRRPSPRSSTVYLLAQPAPSSINQKTLLKTIRPKLLLQLQELAPNRRPRPTVDVFPAALIAGPLVAARYIHRSPRLFGDKGELGPRDLVLVRSEDYTAEDDEDDDSYANRRQPIAVLSPGRGPADTGELVLENGNRWKWTNQRGNYSFVHVDEHGVSCTVRWVKRSASTTNTTNRESSIFIPGAGGPSCLPASPPLGSDSGSSSEYRYTFSIINPLVRRHPVLATLGPQSLEIYDDYTTPSSSSGKYPPTRPVSGAWDAAVRDAAPVPVEGSTTGRETYTVDEKTKDLIRMTALCLTLRLGPSRDAIDSFPEPQFLAQDSPASTTSSRCSITIMPRRQTTGNMMSAPPSAASLVGGAQPPQPKGLRRAMSTGAAFMMQRKKRQQQEAASTCNIISERDVARTASPSGSKRDASSTVDNSPPRAAPAAAVVVVMEEGITGAAAGPATATVQQKQARRVSWLRKLTH</sequence>
<gene>
    <name evidence="2" type="ORF">BD289DRAFT_453396</name>
</gene>
<evidence type="ECO:0000256" key="1">
    <source>
        <dbReference type="SAM" id="MobiDB-lite"/>
    </source>
</evidence>
<evidence type="ECO:0000313" key="3">
    <source>
        <dbReference type="Proteomes" id="UP000241462"/>
    </source>
</evidence>
<proteinExistence type="predicted"/>
<feature type="region of interest" description="Disordered" evidence="1">
    <location>
        <begin position="1"/>
        <end position="57"/>
    </location>
</feature>
<feature type="region of interest" description="Disordered" evidence="1">
    <location>
        <begin position="473"/>
        <end position="502"/>
    </location>
</feature>
<feature type="compositionally biased region" description="Polar residues" evidence="1">
    <location>
        <begin position="15"/>
        <end position="27"/>
    </location>
</feature>
<evidence type="ECO:0000313" key="2">
    <source>
        <dbReference type="EMBL" id="PSR84335.1"/>
    </source>
</evidence>
<feature type="region of interest" description="Disordered" evidence="1">
    <location>
        <begin position="529"/>
        <end position="558"/>
    </location>
</feature>
<dbReference type="EMBL" id="KZ678445">
    <property type="protein sequence ID" value="PSR84335.1"/>
    <property type="molecule type" value="Genomic_DNA"/>
</dbReference>